<accession>A0ACA9Q8K8</accession>
<sequence>SEIKEILNIWTTNNYYEKFFKKADINNLESDTSVMAHTNTMSEYQSINYSDSSDLKNLIDIPKVNLDKIRSIASQESD</sequence>
<feature type="non-terminal residue" evidence="1">
    <location>
        <position position="1"/>
    </location>
</feature>
<dbReference type="EMBL" id="CAJVPW010037922">
    <property type="protein sequence ID" value="CAG8741070.1"/>
    <property type="molecule type" value="Genomic_DNA"/>
</dbReference>
<name>A0ACA9Q8K8_9GLOM</name>
<protein>
    <submittedName>
        <fullName evidence="1">14439_t:CDS:1</fullName>
    </submittedName>
</protein>
<evidence type="ECO:0000313" key="1">
    <source>
        <dbReference type="EMBL" id="CAG8741070.1"/>
    </source>
</evidence>
<evidence type="ECO:0000313" key="2">
    <source>
        <dbReference type="Proteomes" id="UP000789366"/>
    </source>
</evidence>
<proteinExistence type="predicted"/>
<feature type="non-terminal residue" evidence="1">
    <location>
        <position position="78"/>
    </location>
</feature>
<dbReference type="Proteomes" id="UP000789366">
    <property type="component" value="Unassembled WGS sequence"/>
</dbReference>
<comment type="caution">
    <text evidence="1">The sequence shown here is derived from an EMBL/GenBank/DDBJ whole genome shotgun (WGS) entry which is preliminary data.</text>
</comment>
<reference evidence="1" key="1">
    <citation type="submission" date="2021-06" db="EMBL/GenBank/DDBJ databases">
        <authorList>
            <person name="Kallberg Y."/>
            <person name="Tangrot J."/>
            <person name="Rosling A."/>
        </authorList>
    </citation>
    <scope>NUCLEOTIDE SEQUENCE</scope>
    <source>
        <strain evidence="1">28 12/20/2015</strain>
    </source>
</reference>
<organism evidence="1 2">
    <name type="scientific">Cetraspora pellucida</name>
    <dbReference type="NCBI Taxonomy" id="1433469"/>
    <lineage>
        <taxon>Eukaryota</taxon>
        <taxon>Fungi</taxon>
        <taxon>Fungi incertae sedis</taxon>
        <taxon>Mucoromycota</taxon>
        <taxon>Glomeromycotina</taxon>
        <taxon>Glomeromycetes</taxon>
        <taxon>Diversisporales</taxon>
        <taxon>Gigasporaceae</taxon>
        <taxon>Cetraspora</taxon>
    </lineage>
</organism>
<gene>
    <name evidence="1" type="ORF">SPELUC_LOCUS13810</name>
</gene>
<keyword evidence="2" id="KW-1185">Reference proteome</keyword>